<gene>
    <name evidence="12" type="primary">ATP6</name>
</gene>
<keyword evidence="9 11" id="KW-0472">Membrane</keyword>
<geneLocation type="mitochondrion" evidence="12"/>
<keyword evidence="5 11" id="KW-0812">Transmembrane</keyword>
<reference evidence="12" key="1">
    <citation type="journal article" date="2015" name="PLoS Negl. Trop. Dis.">
        <title>Mitochondrial Genome Analyses Suggest Multiple Trichuris Species in Humans, Baboons, and Pigs from Different Geographical Regions.</title>
        <authorList>
            <person name="Hawash M.B."/>
            <person name="Andersen L.O."/>
            <person name="Gasser R.B."/>
            <person name="Stensvold C.R."/>
            <person name="Nejsum P."/>
        </authorList>
    </citation>
    <scope>NUCLEOTIDE SEQUENCE</scope>
</reference>
<dbReference type="SUPFAM" id="SSF81336">
    <property type="entry name" value="F1F0 ATP synthase subunit A"/>
    <property type="match status" value="1"/>
</dbReference>
<evidence type="ECO:0000256" key="9">
    <source>
        <dbReference type="ARBA" id="ARBA00023136"/>
    </source>
</evidence>
<evidence type="ECO:0000256" key="1">
    <source>
        <dbReference type="ARBA" id="ARBA00004141"/>
    </source>
</evidence>
<keyword evidence="10" id="KW-0066">ATP synthesis</keyword>
<proteinExistence type="inferred from homology"/>
<feature type="transmembrane region" description="Helical" evidence="11">
    <location>
        <begin position="86"/>
        <end position="105"/>
    </location>
</feature>
<name>A0A0M4R6K9_9BILA</name>
<reference evidence="12" key="2">
    <citation type="submission" date="2015-08" db="EMBL/GenBank/DDBJ databases">
        <authorList>
            <person name="Babu N.S."/>
            <person name="Beckwith C.J."/>
            <person name="Beseler K.G."/>
            <person name="Brison A."/>
            <person name="Carone J.V."/>
            <person name="Caskin T.P."/>
            <person name="Diamond M."/>
            <person name="Durham M.E."/>
            <person name="Foxe J.M."/>
            <person name="Go M."/>
            <person name="Henderson B.A."/>
            <person name="Jones I.B."/>
            <person name="McGettigan J.A."/>
            <person name="Micheletti S.J."/>
            <person name="Nasrallah M.E."/>
            <person name="Ortiz D."/>
            <person name="Piller C.R."/>
            <person name="Privatt S.R."/>
            <person name="Schneider S.L."/>
            <person name="Sharp S."/>
            <person name="Smith T.C."/>
            <person name="Stanton J.D."/>
            <person name="Ullery H.E."/>
            <person name="Wilson R.J."/>
            <person name="Serrano M.G."/>
            <person name="Buck G."/>
            <person name="Lee V."/>
            <person name="Wang Y."/>
            <person name="Carvalho R."/>
            <person name="Voegtly L."/>
            <person name="Shi R."/>
            <person name="Duckworth R."/>
            <person name="Johnson A."/>
            <person name="Loviza R."/>
            <person name="Walstead R."/>
            <person name="Shah Z."/>
            <person name="Kiflezghi M."/>
            <person name="Wade K."/>
            <person name="Ball S.L."/>
            <person name="Bradley K.W."/>
            <person name="Asai D.J."/>
            <person name="Bowman C.A."/>
            <person name="Russell D.A."/>
            <person name="Pope W.H."/>
            <person name="Jacobs-Sera D."/>
            <person name="Hendrix R.W."/>
            <person name="Hatfull G.F."/>
        </authorList>
    </citation>
    <scope>NUCLEOTIDE SEQUENCE</scope>
</reference>
<evidence type="ECO:0000256" key="2">
    <source>
        <dbReference type="ARBA" id="ARBA00006810"/>
    </source>
</evidence>
<keyword evidence="8" id="KW-0406">Ion transport</keyword>
<evidence type="ECO:0000256" key="11">
    <source>
        <dbReference type="SAM" id="Phobius"/>
    </source>
</evidence>
<dbReference type="PRINTS" id="PR00123">
    <property type="entry name" value="ATPASEA"/>
</dbReference>
<dbReference type="Gene3D" id="1.20.120.220">
    <property type="entry name" value="ATP synthase, F0 complex, subunit A"/>
    <property type="match status" value="1"/>
</dbReference>
<sequence length="269" mass="31656">MSILAVMYCFNLNLFIKNDNTFEMMYEHMAMSPMDWQAKNMLAMFISLATFFTLYLLFPAQTTYNSRWAVMLNKFSGMNLSLSHKSYMMVMCSGMLIYISNLYSIYSFNWIPSTQSWLIVLITTMFLLSLWLTMLFSGGMKLFGTKVPMSWYMINLSIWLFHNLSFLIRFISLPFRMMMNLIVGCFLVEFIKSLTSGTSMIAIYELFVITVQTLVFLILLNMYYTEMTMLPEWKHSQPVYSFIPQIMKTKPLLHMLKLKIMVSLTRLLN</sequence>
<evidence type="ECO:0000256" key="6">
    <source>
        <dbReference type="ARBA" id="ARBA00022781"/>
    </source>
</evidence>
<dbReference type="GO" id="GO:0045259">
    <property type="term" value="C:proton-transporting ATP synthase complex"/>
    <property type="evidence" value="ECO:0007669"/>
    <property type="project" value="UniProtKB-KW"/>
</dbReference>
<dbReference type="InterPro" id="IPR000568">
    <property type="entry name" value="ATP_synth_F0_asu"/>
</dbReference>
<keyword evidence="12" id="KW-0496">Mitochondrion</keyword>
<organism evidence="12">
    <name type="scientific">Trichuris suis</name>
    <name type="common">pig whipworm</name>
    <dbReference type="NCBI Taxonomy" id="68888"/>
    <lineage>
        <taxon>Eukaryota</taxon>
        <taxon>Metazoa</taxon>
        <taxon>Ecdysozoa</taxon>
        <taxon>Nematoda</taxon>
        <taxon>Enoplea</taxon>
        <taxon>Dorylaimia</taxon>
        <taxon>Trichinellida</taxon>
        <taxon>Trichuridae</taxon>
        <taxon>Trichuris</taxon>
    </lineage>
</organism>
<dbReference type="InterPro" id="IPR035908">
    <property type="entry name" value="F0_ATP_A_sf"/>
</dbReference>
<keyword evidence="7 11" id="KW-1133">Transmembrane helix</keyword>
<keyword evidence="4" id="KW-0138">CF(0)</keyword>
<evidence type="ECO:0000256" key="5">
    <source>
        <dbReference type="ARBA" id="ARBA00022692"/>
    </source>
</evidence>
<feature type="transmembrane region" description="Helical" evidence="11">
    <location>
        <begin position="117"/>
        <end position="137"/>
    </location>
</feature>
<dbReference type="EMBL" id="KT449823">
    <property type="protein sequence ID" value="ALF03916.1"/>
    <property type="molecule type" value="Genomic_DNA"/>
</dbReference>
<protein>
    <submittedName>
        <fullName evidence="12">ATP synthase F0 subunit 6</fullName>
    </submittedName>
</protein>
<evidence type="ECO:0000256" key="3">
    <source>
        <dbReference type="ARBA" id="ARBA00022448"/>
    </source>
</evidence>
<feature type="transmembrane region" description="Helical" evidence="11">
    <location>
        <begin position="201"/>
        <end position="224"/>
    </location>
</feature>
<dbReference type="AlphaFoldDB" id="A0A0M4R6K9"/>
<comment type="similarity">
    <text evidence="2">Belongs to the ATPase A chain family.</text>
</comment>
<keyword evidence="6" id="KW-0375">Hydrogen ion transport</keyword>
<accession>A0A0M4R6K9</accession>
<evidence type="ECO:0000256" key="4">
    <source>
        <dbReference type="ARBA" id="ARBA00022547"/>
    </source>
</evidence>
<feature type="transmembrane region" description="Helical" evidence="11">
    <location>
        <begin position="149"/>
        <end position="171"/>
    </location>
</feature>
<evidence type="ECO:0000256" key="8">
    <source>
        <dbReference type="ARBA" id="ARBA00023065"/>
    </source>
</evidence>
<keyword evidence="3" id="KW-0813">Transport</keyword>
<evidence type="ECO:0000256" key="7">
    <source>
        <dbReference type="ARBA" id="ARBA00022989"/>
    </source>
</evidence>
<dbReference type="GO" id="GO:0015986">
    <property type="term" value="P:proton motive force-driven ATP synthesis"/>
    <property type="evidence" value="ECO:0007669"/>
    <property type="project" value="InterPro"/>
</dbReference>
<evidence type="ECO:0000256" key="10">
    <source>
        <dbReference type="ARBA" id="ARBA00023310"/>
    </source>
</evidence>
<comment type="subcellular location">
    <subcellularLocation>
        <location evidence="1">Membrane</location>
        <topology evidence="1">Multi-pass membrane protein</topology>
    </subcellularLocation>
</comment>
<dbReference type="GO" id="GO:0015078">
    <property type="term" value="F:proton transmembrane transporter activity"/>
    <property type="evidence" value="ECO:0007669"/>
    <property type="project" value="InterPro"/>
</dbReference>
<evidence type="ECO:0000313" key="12">
    <source>
        <dbReference type="EMBL" id="ALF03916.1"/>
    </source>
</evidence>